<dbReference type="InterPro" id="IPR006764">
    <property type="entry name" value="SAM_dep_MeTrfase_SAV2177_type"/>
</dbReference>
<dbReference type="GO" id="GO:0032259">
    <property type="term" value="P:methylation"/>
    <property type="evidence" value="ECO:0007669"/>
    <property type="project" value="UniProtKB-KW"/>
</dbReference>
<reference evidence="1 2" key="1">
    <citation type="submission" date="2021-12" db="EMBL/GenBank/DDBJ databases">
        <title>Genome sequence of Kibdelosporangium philippinense ATCC 49844.</title>
        <authorList>
            <person name="Fedorov E.A."/>
            <person name="Omeragic M."/>
            <person name="Shalygina K.F."/>
            <person name="Maclea K.S."/>
        </authorList>
    </citation>
    <scope>NUCLEOTIDE SEQUENCE [LARGE SCALE GENOMIC DNA]</scope>
    <source>
        <strain evidence="1 2">ATCC 49844</strain>
    </source>
</reference>
<comment type="caution">
    <text evidence="1">The sequence shown here is derived from an EMBL/GenBank/DDBJ whole genome shotgun (WGS) entry which is preliminary data.</text>
</comment>
<dbReference type="CDD" id="cd02440">
    <property type="entry name" value="AdoMet_MTases"/>
    <property type="match status" value="1"/>
</dbReference>
<dbReference type="InterPro" id="IPR029063">
    <property type="entry name" value="SAM-dependent_MTases_sf"/>
</dbReference>
<dbReference type="GO" id="GO:0008168">
    <property type="term" value="F:methyltransferase activity"/>
    <property type="evidence" value="ECO:0007669"/>
    <property type="project" value="UniProtKB-KW"/>
</dbReference>
<keyword evidence="1" id="KW-0489">Methyltransferase</keyword>
<proteinExistence type="predicted"/>
<dbReference type="SUPFAM" id="SSF53335">
    <property type="entry name" value="S-adenosyl-L-methionine-dependent methyltransferases"/>
    <property type="match status" value="1"/>
</dbReference>
<dbReference type="Proteomes" id="UP001521150">
    <property type="component" value="Unassembled WGS sequence"/>
</dbReference>
<evidence type="ECO:0000313" key="1">
    <source>
        <dbReference type="EMBL" id="MCE7010237.1"/>
    </source>
</evidence>
<keyword evidence="1" id="KW-0808">Transferase</keyword>
<accession>A0ABS8ZRK5</accession>
<dbReference type="RefSeq" id="WP_233731769.1">
    <property type="nucleotide sequence ID" value="NZ_JAJVCN010000004.1"/>
</dbReference>
<organism evidence="1 2">
    <name type="scientific">Kibdelosporangium philippinense</name>
    <dbReference type="NCBI Taxonomy" id="211113"/>
    <lineage>
        <taxon>Bacteria</taxon>
        <taxon>Bacillati</taxon>
        <taxon>Actinomycetota</taxon>
        <taxon>Actinomycetes</taxon>
        <taxon>Pseudonocardiales</taxon>
        <taxon>Pseudonocardiaceae</taxon>
        <taxon>Kibdelosporangium</taxon>
    </lineage>
</organism>
<keyword evidence="2" id="KW-1185">Reference proteome</keyword>
<dbReference type="Gene3D" id="3.40.50.150">
    <property type="entry name" value="Vaccinia Virus protein VP39"/>
    <property type="match status" value="1"/>
</dbReference>
<gene>
    <name evidence="1" type="ORF">LWC34_46655</name>
</gene>
<evidence type="ECO:0000313" key="2">
    <source>
        <dbReference type="Proteomes" id="UP001521150"/>
    </source>
</evidence>
<dbReference type="Pfam" id="PF04672">
    <property type="entry name" value="Methyltransf_19"/>
    <property type="match status" value="1"/>
</dbReference>
<sequence>MIEENAWIPDGVDQGLPSAARVYDFLLGGAHNFAIDRMVGEKVLAVQSNGRQIAGSNRAFMGRAVRYMIDQGITQFLDLGSGIPTAGNVHEVAQRANPDSRVVYVDYDEVAVSHSALILAGNDNATVVRGDLCEPSEVLETPEVGRLLDFKKPIGLLMVAVFHFVADERDPAAIVARYRDALAPGSLFALSHLTADHAPEAMAGVVEAMRNSRDPMYFRPYNEVAALFDGFELVEPGVVSAPLWRPDSGIQEPVEGVYAGVARK</sequence>
<protein>
    <submittedName>
        <fullName evidence="1">SAM-dependent methyltransferase</fullName>
    </submittedName>
</protein>
<dbReference type="EMBL" id="JAJVCN010000004">
    <property type="protein sequence ID" value="MCE7010237.1"/>
    <property type="molecule type" value="Genomic_DNA"/>
</dbReference>
<name>A0ABS8ZRK5_9PSEU</name>
<dbReference type="PIRSF" id="PIRSF017393">
    <property type="entry name" value="MTase_SAV2177"/>
    <property type="match status" value="1"/>
</dbReference>